<dbReference type="Pfam" id="PF10076">
    <property type="entry name" value="Phage_Mu_Gp48"/>
    <property type="match status" value="1"/>
</dbReference>
<proteinExistence type="predicted"/>
<dbReference type="InterPro" id="IPR018755">
    <property type="entry name" value="Phage_Mu_Gp48"/>
</dbReference>
<protein>
    <submittedName>
        <fullName evidence="1">DUF2313 domain-containing protein</fullName>
    </submittedName>
</protein>
<accession>A0ABY2YRE8</accession>
<keyword evidence="2" id="KW-1185">Reference proteome</keyword>
<dbReference type="EMBL" id="QUAM01000008">
    <property type="protein sequence ID" value="TPR12405.1"/>
    <property type="molecule type" value="Genomic_DNA"/>
</dbReference>
<comment type="caution">
    <text evidence="1">The sequence shown here is derived from an EMBL/GenBank/DDBJ whole genome shotgun (WGS) entry which is preliminary data.</text>
</comment>
<dbReference type="Proteomes" id="UP000767392">
    <property type="component" value="Unassembled WGS sequence"/>
</dbReference>
<evidence type="ECO:0000313" key="2">
    <source>
        <dbReference type="Proteomes" id="UP000767392"/>
    </source>
</evidence>
<sequence length="180" mass="20867">MISDLQPDFYKDVYEFEQLAKVEDKSFNDFDNYLSRQLINLFVSKTDADGISTLESQYGIPIDSSKSLDDRRYQVLIRLLPPQPITFKYFKKLLTTMNLEVDSSVDAINSIYKAVVESDKVTISDINRLNDVLNRYVPSHLLKIIYRYQNAQSQFNNYLGVANNTELIAHSDYVEGRENE</sequence>
<organism evidence="1 2">
    <name type="scientific">Apilactobacillus timberlakei</name>
    <dbReference type="NCBI Taxonomy" id="2008380"/>
    <lineage>
        <taxon>Bacteria</taxon>
        <taxon>Bacillati</taxon>
        <taxon>Bacillota</taxon>
        <taxon>Bacilli</taxon>
        <taxon>Lactobacillales</taxon>
        <taxon>Lactobacillaceae</taxon>
        <taxon>Apilactobacillus</taxon>
    </lineage>
</organism>
<dbReference type="RefSeq" id="WP_105988411.1">
    <property type="nucleotide sequence ID" value="NZ_POST01000007.1"/>
</dbReference>
<gene>
    <name evidence="1" type="ORF">DY048_07595</name>
</gene>
<reference evidence="1 2" key="1">
    <citation type="submission" date="2018-08" db="EMBL/GenBank/DDBJ databases">
        <title>Comparative genomics of wild bee and flower associated Lactobacillus reveals potential adaptation to the bee host.</title>
        <authorList>
            <person name="Vuong H.Q."/>
            <person name="Mcfrederick Q.S."/>
        </authorList>
    </citation>
    <scope>NUCLEOTIDE SEQUENCE [LARGE SCALE GENOMIC DNA]</scope>
    <source>
        <strain evidence="1 2">HV_04</strain>
    </source>
</reference>
<name>A0ABY2YRE8_9LACO</name>
<evidence type="ECO:0000313" key="1">
    <source>
        <dbReference type="EMBL" id="TPR12405.1"/>
    </source>
</evidence>